<keyword evidence="10" id="KW-1185">Reference proteome</keyword>
<gene>
    <name evidence="9" type="ORF">GCM10010517_05780</name>
</gene>
<dbReference type="CDD" id="cd03257">
    <property type="entry name" value="ABC_NikE_OppD_transporters"/>
    <property type="match status" value="1"/>
</dbReference>
<keyword evidence="3" id="KW-0813">Transport</keyword>
<keyword evidence="6 9" id="KW-0067">ATP-binding</keyword>
<evidence type="ECO:0000256" key="6">
    <source>
        <dbReference type="ARBA" id="ARBA00022840"/>
    </source>
</evidence>
<dbReference type="PANTHER" id="PTHR43297:SF2">
    <property type="entry name" value="DIPEPTIDE TRANSPORT ATP-BINDING PROTEIN DPPD"/>
    <property type="match status" value="1"/>
</dbReference>
<evidence type="ECO:0000256" key="5">
    <source>
        <dbReference type="ARBA" id="ARBA00022741"/>
    </source>
</evidence>
<dbReference type="GO" id="GO:0005524">
    <property type="term" value="F:ATP binding"/>
    <property type="evidence" value="ECO:0007669"/>
    <property type="project" value="UniProtKB-KW"/>
</dbReference>
<evidence type="ECO:0000259" key="8">
    <source>
        <dbReference type="PROSITE" id="PS50893"/>
    </source>
</evidence>
<keyword evidence="4" id="KW-1003">Cell membrane</keyword>
<dbReference type="PROSITE" id="PS50893">
    <property type="entry name" value="ABC_TRANSPORTER_2"/>
    <property type="match status" value="1"/>
</dbReference>
<keyword evidence="5" id="KW-0547">Nucleotide-binding</keyword>
<evidence type="ECO:0000256" key="1">
    <source>
        <dbReference type="ARBA" id="ARBA00004202"/>
    </source>
</evidence>
<keyword evidence="7" id="KW-0472">Membrane</keyword>
<dbReference type="SUPFAM" id="SSF52540">
    <property type="entry name" value="P-loop containing nucleoside triphosphate hydrolases"/>
    <property type="match status" value="1"/>
</dbReference>
<proteinExistence type="inferred from homology"/>
<dbReference type="InterPro" id="IPR003593">
    <property type="entry name" value="AAA+_ATPase"/>
</dbReference>
<dbReference type="Pfam" id="PF00005">
    <property type="entry name" value="ABC_tran"/>
    <property type="match status" value="1"/>
</dbReference>
<comment type="caution">
    <text evidence="9">The sequence shown here is derived from an EMBL/GenBank/DDBJ whole genome shotgun (WGS) entry which is preliminary data.</text>
</comment>
<comment type="similarity">
    <text evidence="2">Belongs to the ABC transporter superfamily.</text>
</comment>
<dbReference type="EMBL" id="BAAAVI010000003">
    <property type="protein sequence ID" value="GAA2848522.1"/>
    <property type="molecule type" value="Genomic_DNA"/>
</dbReference>
<protein>
    <submittedName>
        <fullName evidence="9">ABC transporter ATP-binding protein</fullName>
    </submittedName>
</protein>
<evidence type="ECO:0000256" key="7">
    <source>
        <dbReference type="ARBA" id="ARBA00023136"/>
    </source>
</evidence>
<organism evidence="9 10">
    <name type="scientific">Streptosporangium fragile</name>
    <dbReference type="NCBI Taxonomy" id="46186"/>
    <lineage>
        <taxon>Bacteria</taxon>
        <taxon>Bacillati</taxon>
        <taxon>Actinomycetota</taxon>
        <taxon>Actinomycetes</taxon>
        <taxon>Streptosporangiales</taxon>
        <taxon>Streptosporangiaceae</taxon>
        <taxon>Streptosporangium</taxon>
    </lineage>
</organism>
<accession>A0ABP6I6L8</accession>
<comment type="subcellular location">
    <subcellularLocation>
        <location evidence="1">Cell membrane</location>
        <topology evidence="1">Peripheral membrane protein</topology>
    </subcellularLocation>
</comment>
<feature type="domain" description="ABC transporter" evidence="8">
    <location>
        <begin position="7"/>
        <end position="257"/>
    </location>
</feature>
<evidence type="ECO:0000313" key="9">
    <source>
        <dbReference type="EMBL" id="GAA2848522.1"/>
    </source>
</evidence>
<evidence type="ECO:0000313" key="10">
    <source>
        <dbReference type="Proteomes" id="UP001500831"/>
    </source>
</evidence>
<evidence type="ECO:0000256" key="2">
    <source>
        <dbReference type="ARBA" id="ARBA00005417"/>
    </source>
</evidence>
<dbReference type="InterPro" id="IPR013563">
    <property type="entry name" value="Oligopep_ABC_C"/>
</dbReference>
<dbReference type="InterPro" id="IPR050388">
    <property type="entry name" value="ABC_Ni/Peptide_Import"/>
</dbReference>
<dbReference type="SMART" id="SM00382">
    <property type="entry name" value="AAA"/>
    <property type="match status" value="1"/>
</dbReference>
<evidence type="ECO:0000256" key="3">
    <source>
        <dbReference type="ARBA" id="ARBA00022448"/>
    </source>
</evidence>
<dbReference type="InterPro" id="IPR003439">
    <property type="entry name" value="ABC_transporter-like_ATP-bd"/>
</dbReference>
<dbReference type="PROSITE" id="PS00211">
    <property type="entry name" value="ABC_TRANSPORTER_1"/>
    <property type="match status" value="1"/>
</dbReference>
<name>A0ABP6I6L8_9ACTN</name>
<dbReference type="Gene3D" id="3.40.50.300">
    <property type="entry name" value="P-loop containing nucleotide triphosphate hydrolases"/>
    <property type="match status" value="1"/>
</dbReference>
<dbReference type="Proteomes" id="UP001500831">
    <property type="component" value="Unassembled WGS sequence"/>
</dbReference>
<dbReference type="RefSeq" id="WP_344967509.1">
    <property type="nucleotide sequence ID" value="NZ_BAAAVI010000003.1"/>
</dbReference>
<dbReference type="InterPro" id="IPR017871">
    <property type="entry name" value="ABC_transporter-like_CS"/>
</dbReference>
<dbReference type="InterPro" id="IPR027417">
    <property type="entry name" value="P-loop_NTPase"/>
</dbReference>
<sequence>MTTDRILEVEGLSIAARSGGRTIPLVHDVSFRLDAGEAVGLVGESGSGKSMTALALLGLLPRGVAVTAGSVRLGGVDLVGADRRTLADIRGRRIAMVFQDPMASLNPAIPVGEQVAEVLRRHLGLARKPAARRAIELLGAVGIREPHRRTGEYPHTFSGGMRQRAMIAMALACEPAVLIADEPTTALDVTVQARILELLVRMQDELGMAMLLVTHDLGVVAGTCHRLAVMYAGRLIEEGEVGEVFDAPYHPYTAALLAAAPENAMHGRKPAAIPGVVPAPGAFPLGCPFSPRCSHARPDPCDSTPVEVRTTGSRRVRCARSRELTLAGVER</sequence>
<evidence type="ECO:0000256" key="4">
    <source>
        <dbReference type="ARBA" id="ARBA00022475"/>
    </source>
</evidence>
<dbReference type="PANTHER" id="PTHR43297">
    <property type="entry name" value="OLIGOPEPTIDE TRANSPORT ATP-BINDING PROTEIN APPD"/>
    <property type="match status" value="1"/>
</dbReference>
<dbReference type="NCBIfam" id="TIGR01727">
    <property type="entry name" value="oligo_HPY"/>
    <property type="match status" value="1"/>
</dbReference>
<dbReference type="Pfam" id="PF08352">
    <property type="entry name" value="oligo_HPY"/>
    <property type="match status" value="1"/>
</dbReference>
<reference evidence="10" key="1">
    <citation type="journal article" date="2019" name="Int. J. Syst. Evol. Microbiol.">
        <title>The Global Catalogue of Microorganisms (GCM) 10K type strain sequencing project: providing services to taxonomists for standard genome sequencing and annotation.</title>
        <authorList>
            <consortium name="The Broad Institute Genomics Platform"/>
            <consortium name="The Broad Institute Genome Sequencing Center for Infectious Disease"/>
            <person name="Wu L."/>
            <person name="Ma J."/>
        </authorList>
    </citation>
    <scope>NUCLEOTIDE SEQUENCE [LARGE SCALE GENOMIC DNA]</scope>
    <source>
        <strain evidence="10">JCM 6242</strain>
    </source>
</reference>